<keyword evidence="2" id="KW-0677">Repeat</keyword>
<reference evidence="8" key="1">
    <citation type="submission" date="2022-08" db="EMBL/GenBank/DDBJ databases">
        <authorList>
            <person name="Gutierrez-Valencia J."/>
        </authorList>
    </citation>
    <scope>NUCLEOTIDE SEQUENCE</scope>
</reference>
<feature type="zinc finger region" description="C3H1-type" evidence="5">
    <location>
        <begin position="89"/>
        <end position="116"/>
    </location>
</feature>
<evidence type="ECO:0000256" key="4">
    <source>
        <dbReference type="ARBA" id="ARBA00022833"/>
    </source>
</evidence>
<dbReference type="InterPro" id="IPR045877">
    <property type="entry name" value="ZFP36-like"/>
</dbReference>
<dbReference type="PROSITE" id="PS50103">
    <property type="entry name" value="ZF_C3H1"/>
    <property type="match status" value="3"/>
</dbReference>
<keyword evidence="9" id="KW-1185">Reference proteome</keyword>
<evidence type="ECO:0000259" key="7">
    <source>
        <dbReference type="PROSITE" id="PS50103"/>
    </source>
</evidence>
<dbReference type="AlphaFoldDB" id="A0AAV0HWI9"/>
<dbReference type="GO" id="GO:0051252">
    <property type="term" value="P:regulation of RNA metabolic process"/>
    <property type="evidence" value="ECO:0007669"/>
    <property type="project" value="UniProtKB-ARBA"/>
</dbReference>
<dbReference type="SMART" id="SM00356">
    <property type="entry name" value="ZnF_C3H1"/>
    <property type="match status" value="3"/>
</dbReference>
<dbReference type="GO" id="GO:0003729">
    <property type="term" value="F:mRNA binding"/>
    <property type="evidence" value="ECO:0007669"/>
    <property type="project" value="InterPro"/>
</dbReference>
<gene>
    <name evidence="8" type="ORF">LITE_LOCUS6338</name>
</gene>
<dbReference type="PANTHER" id="PTHR12547">
    <property type="entry name" value="CCCH ZINC FINGER/TIS11-RELATED"/>
    <property type="match status" value="1"/>
</dbReference>
<dbReference type="FunFam" id="4.10.1000.10:FF:000003">
    <property type="entry name" value="Zinc finger CCCH domain-containing protein"/>
    <property type="match status" value="2"/>
</dbReference>
<dbReference type="InterPro" id="IPR000571">
    <property type="entry name" value="Znf_CCCH"/>
</dbReference>
<dbReference type="Pfam" id="PF00642">
    <property type="entry name" value="zf-CCCH"/>
    <property type="match status" value="1"/>
</dbReference>
<keyword evidence="3 5" id="KW-0863">Zinc-finger</keyword>
<name>A0AAV0HWI9_9ROSI</name>
<feature type="zinc finger region" description="C3H1-type" evidence="5">
    <location>
        <begin position="162"/>
        <end position="190"/>
    </location>
</feature>
<keyword evidence="1 5" id="KW-0479">Metal-binding</keyword>
<organism evidence="8 9">
    <name type="scientific">Linum tenue</name>
    <dbReference type="NCBI Taxonomy" id="586396"/>
    <lineage>
        <taxon>Eukaryota</taxon>
        <taxon>Viridiplantae</taxon>
        <taxon>Streptophyta</taxon>
        <taxon>Embryophyta</taxon>
        <taxon>Tracheophyta</taxon>
        <taxon>Spermatophyta</taxon>
        <taxon>Magnoliopsida</taxon>
        <taxon>eudicotyledons</taxon>
        <taxon>Gunneridae</taxon>
        <taxon>Pentapetalae</taxon>
        <taxon>rosids</taxon>
        <taxon>fabids</taxon>
        <taxon>Malpighiales</taxon>
        <taxon>Linaceae</taxon>
        <taxon>Linum</taxon>
    </lineage>
</organism>
<feature type="compositionally biased region" description="Polar residues" evidence="6">
    <location>
        <begin position="1"/>
        <end position="19"/>
    </location>
</feature>
<sequence>MSYSDSQPHFPQQSYQSGSDAIGIWPQFSMSSNEQFDPSSPFEQLQPHQPPYKRAKSSSDDDNGQPVSSRMQMPPPSNIPINRGTTNIFFKTRMCAKFKTGTCRNGENCNFAHGMQDLRQPPPNWQELVGVSGGSGSGGGRVEEDNSRQPPVVNWEDDQRIIHKMKLCKKFCNGEECPYGDRCNFLHEDPAKFRSDAGGRFRESAAISIGTTGMPMMNGSGGGYALPEAIRPAQNAAAAGSDALRAMMLKPVYWKTKLCSKFEITGHCPFGEKCHFAHGLPELQAHGGRLDGEPVIQGSILTRQSSVLGNGNPSPSIVANMANSVEDSQGRKKCLLKWKDPKKLNNIYGDWLDDQPLILNLTNVES</sequence>
<dbReference type="SUPFAM" id="SSF90229">
    <property type="entry name" value="CCCH zinc finger"/>
    <property type="match status" value="3"/>
</dbReference>
<feature type="domain" description="C3H1-type" evidence="7">
    <location>
        <begin position="89"/>
        <end position="116"/>
    </location>
</feature>
<evidence type="ECO:0000313" key="9">
    <source>
        <dbReference type="Proteomes" id="UP001154282"/>
    </source>
</evidence>
<dbReference type="GO" id="GO:0010468">
    <property type="term" value="P:regulation of gene expression"/>
    <property type="evidence" value="ECO:0007669"/>
    <property type="project" value="UniProtKB-ARBA"/>
</dbReference>
<dbReference type="Pfam" id="PF25427">
    <property type="entry name" value="zf-CCCH_UNK"/>
    <property type="match status" value="1"/>
</dbReference>
<feature type="compositionally biased region" description="Polar residues" evidence="6">
    <location>
        <begin position="28"/>
        <end position="47"/>
    </location>
</feature>
<proteinExistence type="predicted"/>
<dbReference type="InterPro" id="IPR041367">
    <property type="entry name" value="Znf-CCCH_4"/>
</dbReference>
<feature type="region of interest" description="Disordered" evidence="6">
    <location>
        <begin position="1"/>
        <end position="84"/>
    </location>
</feature>
<evidence type="ECO:0000256" key="6">
    <source>
        <dbReference type="SAM" id="MobiDB-lite"/>
    </source>
</evidence>
<comment type="caution">
    <text evidence="8">The sequence shown here is derived from an EMBL/GenBank/DDBJ whole genome shotgun (WGS) entry which is preliminary data.</text>
</comment>
<dbReference type="EMBL" id="CAMGYJ010000003">
    <property type="protein sequence ID" value="CAI0389609.1"/>
    <property type="molecule type" value="Genomic_DNA"/>
</dbReference>
<dbReference type="GO" id="GO:0008270">
    <property type="term" value="F:zinc ion binding"/>
    <property type="evidence" value="ECO:0007669"/>
    <property type="project" value="UniProtKB-KW"/>
</dbReference>
<dbReference type="Pfam" id="PF18044">
    <property type="entry name" value="zf-CCCH_4"/>
    <property type="match status" value="1"/>
</dbReference>
<dbReference type="PANTHER" id="PTHR12547:SF121">
    <property type="entry name" value="ZINC FINGER CCCH DOMAIN-CONTAINING PROTEIN 39"/>
    <property type="match status" value="1"/>
</dbReference>
<protein>
    <recommendedName>
        <fullName evidence="7">C3H1-type domain-containing protein</fullName>
    </recommendedName>
</protein>
<feature type="zinc finger region" description="C3H1-type" evidence="5">
    <location>
        <begin position="253"/>
        <end position="281"/>
    </location>
</feature>
<dbReference type="Proteomes" id="UP001154282">
    <property type="component" value="Unassembled WGS sequence"/>
</dbReference>
<feature type="domain" description="C3H1-type" evidence="7">
    <location>
        <begin position="162"/>
        <end position="190"/>
    </location>
</feature>
<accession>A0AAV0HWI9</accession>
<evidence type="ECO:0000256" key="2">
    <source>
        <dbReference type="ARBA" id="ARBA00022737"/>
    </source>
</evidence>
<dbReference type="FunFam" id="4.10.1000.10:FF:000037">
    <property type="entry name" value="Zinc finger CCCH domain-containing protein 39"/>
    <property type="match status" value="1"/>
</dbReference>
<evidence type="ECO:0000256" key="1">
    <source>
        <dbReference type="ARBA" id="ARBA00022723"/>
    </source>
</evidence>
<evidence type="ECO:0000256" key="3">
    <source>
        <dbReference type="ARBA" id="ARBA00022771"/>
    </source>
</evidence>
<dbReference type="Gene3D" id="4.10.1000.10">
    <property type="entry name" value="Zinc finger, CCCH-type"/>
    <property type="match status" value="3"/>
</dbReference>
<keyword evidence="4 5" id="KW-0862">Zinc</keyword>
<dbReference type="InterPro" id="IPR036855">
    <property type="entry name" value="Znf_CCCH_sf"/>
</dbReference>
<evidence type="ECO:0000313" key="8">
    <source>
        <dbReference type="EMBL" id="CAI0389609.1"/>
    </source>
</evidence>
<feature type="domain" description="C3H1-type" evidence="7">
    <location>
        <begin position="253"/>
        <end position="281"/>
    </location>
</feature>
<evidence type="ECO:0000256" key="5">
    <source>
        <dbReference type="PROSITE-ProRule" id="PRU00723"/>
    </source>
</evidence>